<organism evidence="1">
    <name type="scientific">uncultured Caudovirales phage</name>
    <dbReference type="NCBI Taxonomy" id="2100421"/>
    <lineage>
        <taxon>Viruses</taxon>
        <taxon>Duplodnaviria</taxon>
        <taxon>Heunggongvirae</taxon>
        <taxon>Uroviricota</taxon>
        <taxon>Caudoviricetes</taxon>
        <taxon>Peduoviridae</taxon>
        <taxon>Maltschvirus</taxon>
        <taxon>Maltschvirus maltsch</taxon>
    </lineage>
</organism>
<gene>
    <name evidence="1" type="ORF">UFOVP132_98</name>
</gene>
<reference evidence="1" key="1">
    <citation type="submission" date="2020-04" db="EMBL/GenBank/DDBJ databases">
        <authorList>
            <person name="Chiriac C."/>
            <person name="Salcher M."/>
            <person name="Ghai R."/>
            <person name="Kavagutti S V."/>
        </authorList>
    </citation>
    <scope>NUCLEOTIDE SEQUENCE</scope>
</reference>
<protein>
    <submittedName>
        <fullName evidence="1">Uncharacterized protein</fullName>
    </submittedName>
</protein>
<dbReference type="EMBL" id="LR796247">
    <property type="protein sequence ID" value="CAB4131462.1"/>
    <property type="molecule type" value="Genomic_DNA"/>
</dbReference>
<name>A0A6J5LD70_9CAUD</name>
<evidence type="ECO:0000313" key="1">
    <source>
        <dbReference type="EMBL" id="CAB4131462.1"/>
    </source>
</evidence>
<sequence>MSAVLSTYTTDVETSTRSGQKMVVDTNTTKQNIGNFVTDISMQPYMAAEVISFYAYNIRPGARVHCFFDSVNVDAYCAPGVTTVANTTSIDTSTSTSITKTGSWGAAIYADQYGHVYGQFAIPGGTFKTGDRTFTIADTANLILGGDALTTKASAAFTASNLSVTKQTVTLTTVNPIVSVVPTSQTVVNTTYSNTSINLPDIVYIDAQWEPIAQTLTINTPGGEAGVYATSLDLYFKQKSSLGNHGVTIYLCEMKNGYPDGRSILPFSTVHLNDADINISEDASVKTTFIFEAPVFLNNGLEYAFICKPDANDPDIWVYSAALGDVDLQSGVQVYSQPVQGTAFFGATMTTWTALQTEYIKHNLNIAVFQQSRGDVYFNNANTDYLSIQNISFNNSNTTILPGDTVYQSTNSTVTTANSTVKGIVAGYDNTRNILRINESTANFSNNSYIQVHRFANATLRASPGPNTSTLVAFGNTGVIYNPTVDSIVGQFASIIPAGTSVTWDYKGSSNAYLLDSTTIPITPGIETDMYDKERIVGSASNEAAGGSGKTVTMHARFQSDSALLSPVIDLVKSNALVVANQVDPVSFIYNEYYNNGTSKTKYISQLVTLAAGQDAQDLQIHMTAHRPVGTDIKVYAKFLNSQDVEPMVNKTWTPMVNLGWNIYNDPGNPMDYTEFVFQTMPYYGLTPTTGTITANSVLANTVTGVATLFGTDVKVGQWINMAANTTYSENSRQVVAIASNTSMTLSAPFGANYAAGSPYYVVPPPTTAWNSSTFSTLQTGNVSVSTTTNIITGNGTNFLSLLPGQTISVAQDTDVIVSVTNSTSLTVRTPWSSTVSGANMYLVSTGGVSYLNSKSSLFTTYNRFQIKIVLQSNDSSKVPLINDVRALAMQL</sequence>
<proteinExistence type="predicted"/>
<accession>A0A6J5LD70</accession>